<comment type="caution">
    <text evidence="1">The sequence shown here is derived from an EMBL/GenBank/DDBJ whole genome shotgun (WGS) entry which is preliminary data.</text>
</comment>
<evidence type="ECO:0000313" key="1">
    <source>
        <dbReference type="EMBL" id="KAH3709602.1"/>
    </source>
</evidence>
<dbReference type="EMBL" id="JAIWYP010000014">
    <property type="protein sequence ID" value="KAH3709602.1"/>
    <property type="molecule type" value="Genomic_DNA"/>
</dbReference>
<name>A0A9D3Z3E5_DREPO</name>
<reference evidence="1" key="1">
    <citation type="journal article" date="2019" name="bioRxiv">
        <title>The Genome of the Zebra Mussel, Dreissena polymorpha: A Resource for Invasive Species Research.</title>
        <authorList>
            <person name="McCartney M.A."/>
            <person name="Auch B."/>
            <person name="Kono T."/>
            <person name="Mallez S."/>
            <person name="Zhang Y."/>
            <person name="Obille A."/>
            <person name="Becker A."/>
            <person name="Abrahante J.E."/>
            <person name="Garbe J."/>
            <person name="Badalamenti J.P."/>
            <person name="Herman A."/>
            <person name="Mangelson H."/>
            <person name="Liachko I."/>
            <person name="Sullivan S."/>
            <person name="Sone E.D."/>
            <person name="Koren S."/>
            <person name="Silverstein K.A.T."/>
            <person name="Beckman K.B."/>
            <person name="Gohl D.M."/>
        </authorList>
    </citation>
    <scope>NUCLEOTIDE SEQUENCE</scope>
    <source>
        <strain evidence="1">Duluth1</strain>
        <tissue evidence="1">Whole animal</tissue>
    </source>
</reference>
<accession>A0A9D3Z3E5</accession>
<proteinExistence type="predicted"/>
<dbReference type="AlphaFoldDB" id="A0A9D3Z3E5"/>
<organism evidence="1 2">
    <name type="scientific">Dreissena polymorpha</name>
    <name type="common">Zebra mussel</name>
    <name type="synonym">Mytilus polymorpha</name>
    <dbReference type="NCBI Taxonomy" id="45954"/>
    <lineage>
        <taxon>Eukaryota</taxon>
        <taxon>Metazoa</taxon>
        <taxon>Spiralia</taxon>
        <taxon>Lophotrochozoa</taxon>
        <taxon>Mollusca</taxon>
        <taxon>Bivalvia</taxon>
        <taxon>Autobranchia</taxon>
        <taxon>Heteroconchia</taxon>
        <taxon>Euheterodonta</taxon>
        <taxon>Imparidentia</taxon>
        <taxon>Neoheterodontei</taxon>
        <taxon>Myida</taxon>
        <taxon>Dreissenoidea</taxon>
        <taxon>Dreissenidae</taxon>
        <taxon>Dreissena</taxon>
    </lineage>
</organism>
<evidence type="ECO:0000313" key="2">
    <source>
        <dbReference type="Proteomes" id="UP000828390"/>
    </source>
</evidence>
<gene>
    <name evidence="1" type="ORF">DPMN_069066</name>
</gene>
<keyword evidence="2" id="KW-1185">Reference proteome</keyword>
<protein>
    <submittedName>
        <fullName evidence="1">Uncharacterized protein</fullName>
    </submittedName>
</protein>
<reference evidence="1" key="2">
    <citation type="submission" date="2020-11" db="EMBL/GenBank/DDBJ databases">
        <authorList>
            <person name="McCartney M.A."/>
            <person name="Auch B."/>
            <person name="Kono T."/>
            <person name="Mallez S."/>
            <person name="Becker A."/>
            <person name="Gohl D.M."/>
            <person name="Silverstein K.A.T."/>
            <person name="Koren S."/>
            <person name="Bechman K.B."/>
            <person name="Herman A."/>
            <person name="Abrahante J.E."/>
            <person name="Garbe J."/>
        </authorList>
    </citation>
    <scope>NUCLEOTIDE SEQUENCE</scope>
    <source>
        <strain evidence="1">Duluth1</strain>
        <tissue evidence="1">Whole animal</tissue>
    </source>
</reference>
<dbReference type="Proteomes" id="UP000828390">
    <property type="component" value="Unassembled WGS sequence"/>
</dbReference>
<sequence>MKQPSGKSPQSVYSPFLNNTLILLHSHSNSLGQFLYTWYEISFGPGADPGQSFLMMSRTFCSFCSAALKTYVGASGEISVSG</sequence>